<comment type="caution">
    <text evidence="1">The sequence shown here is derived from an EMBL/GenBank/DDBJ whole genome shotgun (WGS) entry which is preliminary data.</text>
</comment>
<evidence type="ECO:0000313" key="2">
    <source>
        <dbReference type="Proteomes" id="UP001065549"/>
    </source>
</evidence>
<dbReference type="RefSeq" id="WP_269478824.1">
    <property type="nucleotide sequence ID" value="NZ_JAOSHN010000014.1"/>
</dbReference>
<reference evidence="1" key="1">
    <citation type="submission" date="2022-09" db="EMBL/GenBank/DDBJ databases">
        <title>Culturomic study of gut microbiota in children with autism spectrum disorder.</title>
        <authorList>
            <person name="Efimov B.A."/>
            <person name="Chaplin A.V."/>
            <person name="Sokolova S.R."/>
            <person name="Pikina A.P."/>
            <person name="Korzhanova M."/>
            <person name="Belova V."/>
            <person name="Korostin D."/>
        </authorList>
    </citation>
    <scope>NUCLEOTIDE SEQUENCE</scope>
    <source>
        <strain evidence="1">ASD5510</strain>
    </source>
</reference>
<evidence type="ECO:0000313" key="1">
    <source>
        <dbReference type="EMBL" id="MCU7380828.1"/>
    </source>
</evidence>
<dbReference type="EMBL" id="JAOSHN010000014">
    <property type="protein sequence ID" value="MCU7380828.1"/>
    <property type="molecule type" value="Genomic_DNA"/>
</dbReference>
<accession>A0A9J6QZD7</accession>
<proteinExistence type="predicted"/>
<name>A0A9J6QZD7_9FIRM</name>
<protein>
    <submittedName>
        <fullName evidence="1">Uncharacterized protein</fullName>
    </submittedName>
</protein>
<sequence>MSITFEVEKETKGAIRYREVSEDPVIGTLYIRKAHLKDLGLTGKENVIVEITKEEK</sequence>
<organism evidence="1 2">
    <name type="scientific">Hominibacterium faecale</name>
    <dbReference type="NCBI Taxonomy" id="2839743"/>
    <lineage>
        <taxon>Bacteria</taxon>
        <taxon>Bacillati</taxon>
        <taxon>Bacillota</taxon>
        <taxon>Clostridia</taxon>
        <taxon>Peptostreptococcales</taxon>
        <taxon>Anaerovoracaceae</taxon>
        <taxon>Hominibacterium</taxon>
    </lineage>
</organism>
<dbReference type="Proteomes" id="UP001065549">
    <property type="component" value="Unassembled WGS sequence"/>
</dbReference>
<keyword evidence="2" id="KW-1185">Reference proteome</keyword>
<gene>
    <name evidence="1" type="ORF">OBO34_21165</name>
</gene>
<dbReference type="AlphaFoldDB" id="A0A9J6QZD7"/>